<reference evidence="2 3" key="1">
    <citation type="submission" date="2015-07" db="EMBL/GenBank/DDBJ databases">
        <title>High-quality genome of monoxenous trypanosomatid Leptomonas pyrrhocoris.</title>
        <authorList>
            <person name="Flegontov P."/>
            <person name="Butenko A."/>
            <person name="Firsov S."/>
            <person name="Vlcek C."/>
            <person name="Logacheva M.D."/>
            <person name="Field M."/>
            <person name="Filatov D."/>
            <person name="Flegontova O."/>
            <person name="Gerasimov E."/>
            <person name="Jackson A.P."/>
            <person name="Kelly S."/>
            <person name="Opperdoes F."/>
            <person name="O'Reilly A."/>
            <person name="Votypka J."/>
            <person name="Yurchenko V."/>
            <person name="Lukes J."/>
        </authorList>
    </citation>
    <scope>NUCLEOTIDE SEQUENCE [LARGE SCALE GENOMIC DNA]</scope>
    <source>
        <strain evidence="2">H10</strain>
    </source>
</reference>
<dbReference type="VEuPathDB" id="TriTrypDB:LpyrH10_14_0720"/>
<dbReference type="RefSeq" id="XP_015656630.1">
    <property type="nucleotide sequence ID" value="XM_015804652.1"/>
</dbReference>
<feature type="region of interest" description="Disordered" evidence="1">
    <location>
        <begin position="110"/>
        <end position="137"/>
    </location>
</feature>
<evidence type="ECO:0000313" key="3">
    <source>
        <dbReference type="Proteomes" id="UP000037923"/>
    </source>
</evidence>
<evidence type="ECO:0000313" key="2">
    <source>
        <dbReference type="EMBL" id="KPA78191.1"/>
    </source>
</evidence>
<gene>
    <name evidence="2" type="ORF">ABB37_06357</name>
</gene>
<dbReference type="OMA" id="FLSATQW"/>
<dbReference type="Proteomes" id="UP000037923">
    <property type="component" value="Unassembled WGS sequence"/>
</dbReference>
<accession>A0A0N0DTZ7</accession>
<organism evidence="2 3">
    <name type="scientific">Leptomonas pyrrhocoris</name>
    <name type="common">Firebug parasite</name>
    <dbReference type="NCBI Taxonomy" id="157538"/>
    <lineage>
        <taxon>Eukaryota</taxon>
        <taxon>Discoba</taxon>
        <taxon>Euglenozoa</taxon>
        <taxon>Kinetoplastea</taxon>
        <taxon>Metakinetoplastina</taxon>
        <taxon>Trypanosomatida</taxon>
        <taxon>Trypanosomatidae</taxon>
        <taxon>Leishmaniinae</taxon>
        <taxon>Leptomonas</taxon>
    </lineage>
</organism>
<name>A0A0N0DTZ7_LEPPY</name>
<keyword evidence="3" id="KW-1185">Reference proteome</keyword>
<dbReference type="GeneID" id="26906646"/>
<feature type="compositionally biased region" description="Low complexity" evidence="1">
    <location>
        <begin position="114"/>
        <end position="125"/>
    </location>
</feature>
<dbReference type="EMBL" id="LGTL01000014">
    <property type="protein sequence ID" value="KPA78191.1"/>
    <property type="molecule type" value="Genomic_DNA"/>
</dbReference>
<evidence type="ECO:0000256" key="1">
    <source>
        <dbReference type="SAM" id="MobiDB-lite"/>
    </source>
</evidence>
<dbReference type="AlphaFoldDB" id="A0A0N0DTZ7"/>
<feature type="region of interest" description="Disordered" evidence="1">
    <location>
        <begin position="202"/>
        <end position="222"/>
    </location>
</feature>
<protein>
    <submittedName>
        <fullName evidence="2">Uncharacterized protein</fullName>
    </submittedName>
</protein>
<dbReference type="OrthoDB" id="272656at2759"/>
<comment type="caution">
    <text evidence="2">The sequence shown here is derived from an EMBL/GenBank/DDBJ whole genome shotgun (WGS) entry which is preliminary data.</text>
</comment>
<proteinExistence type="predicted"/>
<sequence>MSAIASFALECARSGRWVRGLMALQEHTNSTEAATRHACVAVAQLAAAHSWEAALCILRPMDTVRHTQEVCKTIDTVARHPQLPIDVFEDTIGAMLRALEEKVSRVNNETAEISHSTPSFTSTITPSPPSTSPSLSSTAQLQRRLFLSATQWCSWETATRLLSSLPSPPPRACAERVHALRALRHSLLHDVGSFAQWAGTEEGKGHIHHQSKSTSPSPLLDEPMSSVEEKLQQLEAIPAGAQHHRYSARDRRELARLRELQRQALLQRAQAEEAVLVQQAFTAVAPSAVSVCAALRALSRPPSATVSTSQNEYLKRMETVLSLVQASRLTPELALLYARAVGLVCPQRWAEALAVLDRVEVRRQDTHNQTSAVLQKQTNLWLMSRGSWEAALRELHDWSGSSTTGAATSMQIALDTVRRTALPAHLLYRLHPQHARPWYRLPAHPDEPVARQIAVALARGLRLDEVQLSAAGREWAAQGKWENALQLYYRFPLSEFQKYAARSLVTARPALPTNNPAEKANKRSTMKHLSTDVRDTQAFDVVTALHLLVPEGGIRYTATSPSRPAPPLDVFPACLLIDAAPGWEAALRVFRGCIRSGTKCSPHLLSALLHHTDFPPKELCQVLASYPAAINDGVRRRAKEVFGVEVP</sequence>